<name>A0A146LZS5_LYGHE</name>
<feature type="non-terminal residue" evidence="1">
    <location>
        <position position="115"/>
    </location>
</feature>
<sequence>RQTNLSPLVNFAFKINKMASVCAANVAGKFKNFLSVINQSTTRTYMTTEITSVIKGKEPVWITENEAEQCFAEAQLQSGNTVFVHGAAATPVFLIGAMTKYAKDKNFKGIKVIHM</sequence>
<dbReference type="EMBL" id="GDHC01006769">
    <property type="protein sequence ID" value="JAQ11860.1"/>
    <property type="molecule type" value="Transcribed_RNA"/>
</dbReference>
<proteinExistence type="predicted"/>
<organism evidence="1">
    <name type="scientific">Lygus hesperus</name>
    <name type="common">Western plant bug</name>
    <dbReference type="NCBI Taxonomy" id="30085"/>
    <lineage>
        <taxon>Eukaryota</taxon>
        <taxon>Metazoa</taxon>
        <taxon>Ecdysozoa</taxon>
        <taxon>Arthropoda</taxon>
        <taxon>Hexapoda</taxon>
        <taxon>Insecta</taxon>
        <taxon>Pterygota</taxon>
        <taxon>Neoptera</taxon>
        <taxon>Paraneoptera</taxon>
        <taxon>Hemiptera</taxon>
        <taxon>Heteroptera</taxon>
        <taxon>Panheteroptera</taxon>
        <taxon>Cimicomorpha</taxon>
        <taxon>Miridae</taxon>
        <taxon>Mirini</taxon>
        <taxon>Lygus</taxon>
    </lineage>
</organism>
<dbReference type="AlphaFoldDB" id="A0A146LZS5"/>
<evidence type="ECO:0000313" key="1">
    <source>
        <dbReference type="EMBL" id="JAQ11860.1"/>
    </source>
</evidence>
<protein>
    <submittedName>
        <fullName evidence="1">Uncharacterized protein</fullName>
    </submittedName>
</protein>
<accession>A0A146LZS5</accession>
<gene>
    <name evidence="1" type="ORF">g.6316</name>
</gene>
<feature type="non-terminal residue" evidence="1">
    <location>
        <position position="1"/>
    </location>
</feature>
<reference evidence="1" key="1">
    <citation type="journal article" date="2016" name="Gigascience">
        <title>De novo construction of an expanded transcriptome assembly for the western tarnished plant bug, Lygus hesperus.</title>
        <authorList>
            <person name="Tassone E.E."/>
            <person name="Geib S.M."/>
            <person name="Hall B."/>
            <person name="Fabrick J.A."/>
            <person name="Brent C.S."/>
            <person name="Hull J.J."/>
        </authorList>
    </citation>
    <scope>NUCLEOTIDE SEQUENCE</scope>
</reference>